<dbReference type="OrthoDB" id="3207023at2"/>
<dbReference type="STRING" id="106370.Francci3_4409"/>
<sequence>MPQSSGSSPTRGPDPGAWVPASRAAPLPPWWATTESIVIPPARIPPDDHPEDYEPAPPPQPSMTKAATSPTDVSPAPAGTPSFGTVSEAPFGAVSGAIPAQPTPSSAPHTTRLGAPAPGASDRRQFHRYAGAAVMTAILAEGQIMEVSDVLAASPIQLALERADDLLDDLLDAHEATPPAHILAQTERLRRGLERLSRRSIPAGDAHRRDVLRGRVAVLGADAAFKLGDIETARSLTSLGFQAGRSVGEGALRGSAREVAAVNEFYAGRPDEALRLARDGLTHVSGGAVRARLVCQEARALAALGDVRGAAQALDRAYDLADAIPADQWGRPGPSFDQFNPVEVPYNATTALCLLGRPQAAQEHADLALPKLDGMNAPGFRSVIRLDLALALARQGRLELDQVCALATEAIQISWGRTVASVSGRADQLLAATRPHSEVRQVRDLAVLIREWQRSAARQRPGGRAVPVPSSPV</sequence>
<keyword evidence="3" id="KW-1185">Reference proteome</keyword>
<dbReference type="AlphaFoldDB" id="Q2J4N7"/>
<gene>
    <name evidence="2" type="ordered locus">Francci3_4409</name>
</gene>
<organism evidence="2 3">
    <name type="scientific">Frankia casuarinae (strain DSM 45818 / CECT 9043 / HFP020203 / CcI3)</name>
    <dbReference type="NCBI Taxonomy" id="106370"/>
    <lineage>
        <taxon>Bacteria</taxon>
        <taxon>Bacillati</taxon>
        <taxon>Actinomycetota</taxon>
        <taxon>Actinomycetes</taxon>
        <taxon>Frankiales</taxon>
        <taxon>Frankiaceae</taxon>
        <taxon>Frankia</taxon>
    </lineage>
</organism>
<dbReference type="SUPFAM" id="SSF48452">
    <property type="entry name" value="TPR-like"/>
    <property type="match status" value="1"/>
</dbReference>
<dbReference type="HOGENOM" id="CLU_577158_0_0_11"/>
<feature type="compositionally biased region" description="Polar residues" evidence="1">
    <location>
        <begin position="62"/>
        <end position="72"/>
    </location>
</feature>
<dbReference type="eggNOG" id="COG2909">
    <property type="taxonomic scope" value="Bacteria"/>
</dbReference>
<reference evidence="2 3" key="1">
    <citation type="journal article" date="2007" name="Genome Res.">
        <title>Genome characteristics of facultatively symbiotic Frankia sp. strains reflect host range and host plant biogeography.</title>
        <authorList>
            <person name="Normand P."/>
            <person name="Lapierre P."/>
            <person name="Tisa L.S."/>
            <person name="Gogarten J.P."/>
            <person name="Alloisio N."/>
            <person name="Bagnarol E."/>
            <person name="Bassi C.A."/>
            <person name="Berry A.M."/>
            <person name="Bickhart D.M."/>
            <person name="Choisne N."/>
            <person name="Couloux A."/>
            <person name="Cournoyer B."/>
            <person name="Cruveiller S."/>
            <person name="Daubin V."/>
            <person name="Demange N."/>
            <person name="Francino M.P."/>
            <person name="Goltsman E."/>
            <person name="Huang Y."/>
            <person name="Kopp O.R."/>
            <person name="Labarre L."/>
            <person name="Lapidus A."/>
            <person name="Lavire C."/>
            <person name="Marechal J."/>
            <person name="Martinez M."/>
            <person name="Mastronunzio J.E."/>
            <person name="Mullin B.C."/>
            <person name="Niemann J."/>
            <person name="Pujic P."/>
            <person name="Rawnsley T."/>
            <person name="Rouy Z."/>
            <person name="Schenowitz C."/>
            <person name="Sellstedt A."/>
            <person name="Tavares F."/>
            <person name="Tomkins J.P."/>
            <person name="Vallenet D."/>
            <person name="Valverde C."/>
            <person name="Wall L.G."/>
            <person name="Wang Y."/>
            <person name="Medigue C."/>
            <person name="Benson D.R."/>
        </authorList>
    </citation>
    <scope>NUCLEOTIDE SEQUENCE [LARGE SCALE GENOMIC DNA]</scope>
    <source>
        <strain evidence="3">DSM 45818 / CECT 9043 / CcI3</strain>
    </source>
</reference>
<dbReference type="EMBL" id="CP000249">
    <property type="protein sequence ID" value="ABD13755.1"/>
    <property type="molecule type" value="Genomic_DNA"/>
</dbReference>
<feature type="region of interest" description="Disordered" evidence="1">
    <location>
        <begin position="38"/>
        <end position="122"/>
    </location>
</feature>
<dbReference type="Gene3D" id="1.25.40.10">
    <property type="entry name" value="Tetratricopeptide repeat domain"/>
    <property type="match status" value="1"/>
</dbReference>
<feature type="region of interest" description="Disordered" evidence="1">
    <location>
        <begin position="1"/>
        <end position="24"/>
    </location>
</feature>
<proteinExistence type="predicted"/>
<evidence type="ECO:0000313" key="3">
    <source>
        <dbReference type="Proteomes" id="UP000001937"/>
    </source>
</evidence>
<dbReference type="RefSeq" id="WP_011438763.1">
    <property type="nucleotide sequence ID" value="NC_007777.1"/>
</dbReference>
<feature type="compositionally biased region" description="Polar residues" evidence="1">
    <location>
        <begin position="1"/>
        <end position="10"/>
    </location>
</feature>
<dbReference type="InterPro" id="IPR011990">
    <property type="entry name" value="TPR-like_helical_dom_sf"/>
</dbReference>
<evidence type="ECO:0000256" key="1">
    <source>
        <dbReference type="SAM" id="MobiDB-lite"/>
    </source>
</evidence>
<protein>
    <submittedName>
        <fullName evidence="2">Uncharacterized protein</fullName>
    </submittedName>
</protein>
<accession>Q2J4N7</accession>
<name>Q2J4N7_FRACC</name>
<dbReference type="PhylomeDB" id="Q2J4N7"/>
<dbReference type="Proteomes" id="UP000001937">
    <property type="component" value="Chromosome"/>
</dbReference>
<evidence type="ECO:0000313" key="2">
    <source>
        <dbReference type="EMBL" id="ABD13755.1"/>
    </source>
</evidence>
<dbReference type="KEGG" id="fra:Francci3_4409"/>